<dbReference type="GO" id="GO:0003677">
    <property type="term" value="F:DNA binding"/>
    <property type="evidence" value="ECO:0007669"/>
    <property type="project" value="InterPro"/>
</dbReference>
<dbReference type="Gene3D" id="2.40.330.10">
    <property type="entry name" value="DNA-binding pseudobarrel domain"/>
    <property type="match status" value="1"/>
</dbReference>
<dbReference type="SUPFAM" id="SSF101936">
    <property type="entry name" value="DNA-binding pseudobarrel domain"/>
    <property type="match status" value="1"/>
</dbReference>
<keyword evidence="3" id="KW-0255">Endonuclease</keyword>
<gene>
    <name evidence="3" type="ORF">BET01_06820</name>
</gene>
<keyword evidence="3" id="KW-0378">Hydrolase</keyword>
<accession>A0A419SYR1</accession>
<dbReference type="InterPro" id="IPR015109">
    <property type="entry name" value="Restrct_endonuc_II_EcoRII_C"/>
</dbReference>
<reference evidence="3 4" key="1">
    <citation type="submission" date="2016-08" db="EMBL/GenBank/DDBJ databases">
        <title>A new outlook on sporulation: Clostridium algidixylanolyticum.</title>
        <authorList>
            <person name="Poppleton D.I."/>
            <person name="Gribaldo S."/>
        </authorList>
    </citation>
    <scope>NUCLEOTIDE SEQUENCE [LARGE SCALE GENOMIC DNA]</scope>
    <source>
        <strain evidence="3 4">SPL73</strain>
    </source>
</reference>
<evidence type="ECO:0000313" key="4">
    <source>
        <dbReference type="Proteomes" id="UP000284277"/>
    </source>
</evidence>
<dbReference type="GO" id="GO:0009036">
    <property type="term" value="F:type II site-specific deoxyribonuclease activity"/>
    <property type="evidence" value="ECO:0007669"/>
    <property type="project" value="InterPro"/>
</dbReference>
<dbReference type="GO" id="GO:0009307">
    <property type="term" value="P:DNA restriction-modification system"/>
    <property type="evidence" value="ECO:0007669"/>
    <property type="project" value="InterPro"/>
</dbReference>
<dbReference type="AlphaFoldDB" id="A0A419SYR1"/>
<dbReference type="OrthoDB" id="9797574at2"/>
<proteinExistence type="predicted"/>
<dbReference type="Gene3D" id="3.40.91.80">
    <property type="match status" value="1"/>
</dbReference>
<sequence>MISEILKDAIESVESSGTAFCKFLSANDTGATGGHQSGILVSASAKSIMFSEKIPLDGILKRDVKIFWHNDFYTESTFTYYSSKKELRITKFGRKFPLLRPEQTGALFVFTKQSEDEFSGYILEMEEDIEEFLETFGISSTETNCLFGVGSIQQDRKESLEIYNYIKGLNVEFPETGAMSKAAQSIANEVYNHIEYLCSNPDKKIIEWMNVEYSLFRAIEQSRYGSVVNAGFSSVEDFVKLANTVLNRRKSRAGKSLEHHLEAIFDANEIRYSSQAVTEGNKKPDFVFPSQEAYQDMKFSTEKLVSLAAKTTCKDRWRQVLNEANRLRDKDKFLCTLQQGISPAQMDEMQEEQVILVVPKQYISCYPKDRQDRIWTISRFVRYVKELQNL</sequence>
<dbReference type="Pfam" id="PF09019">
    <property type="entry name" value="EcoRII-C"/>
    <property type="match status" value="1"/>
</dbReference>
<evidence type="ECO:0000313" key="3">
    <source>
        <dbReference type="EMBL" id="RKD30299.1"/>
    </source>
</evidence>
<organism evidence="3 4">
    <name type="scientific">Lacrimispora algidixylanolytica</name>
    <dbReference type="NCBI Taxonomy" id="94868"/>
    <lineage>
        <taxon>Bacteria</taxon>
        <taxon>Bacillati</taxon>
        <taxon>Bacillota</taxon>
        <taxon>Clostridia</taxon>
        <taxon>Lachnospirales</taxon>
        <taxon>Lachnospiraceae</taxon>
        <taxon>Lacrimispora</taxon>
    </lineage>
</organism>
<protein>
    <submittedName>
        <fullName evidence="3">Restriction endonuclease</fullName>
    </submittedName>
</protein>
<dbReference type="Proteomes" id="UP000284277">
    <property type="component" value="Unassembled WGS sequence"/>
</dbReference>
<comment type="caution">
    <text evidence="3">The sequence shown here is derived from an EMBL/GenBank/DDBJ whole genome shotgun (WGS) entry which is preliminary data.</text>
</comment>
<dbReference type="InterPro" id="IPR023372">
    <property type="entry name" value="Rest_endonuc_II_EcoRII_N"/>
</dbReference>
<evidence type="ECO:0000259" key="2">
    <source>
        <dbReference type="Pfam" id="PF09217"/>
    </source>
</evidence>
<evidence type="ECO:0000259" key="1">
    <source>
        <dbReference type="Pfam" id="PF09019"/>
    </source>
</evidence>
<feature type="domain" description="Restriction endonuclease type II EcoRII N-terminal" evidence="2">
    <location>
        <begin position="16"/>
        <end position="133"/>
    </location>
</feature>
<dbReference type="InterPro" id="IPR015300">
    <property type="entry name" value="DNA-bd_pseudobarrel_sf"/>
</dbReference>
<dbReference type="EMBL" id="MCIA01000031">
    <property type="protein sequence ID" value="RKD30299.1"/>
    <property type="molecule type" value="Genomic_DNA"/>
</dbReference>
<keyword evidence="3" id="KW-0540">Nuclease</keyword>
<dbReference type="InterPro" id="IPR011335">
    <property type="entry name" value="Restrct_endonuc-II-like"/>
</dbReference>
<dbReference type="RefSeq" id="WP_120197823.1">
    <property type="nucleotide sequence ID" value="NZ_MCIA01000031.1"/>
</dbReference>
<name>A0A419SYR1_9FIRM</name>
<dbReference type="Pfam" id="PF09217">
    <property type="entry name" value="EcoRII-N"/>
    <property type="match status" value="1"/>
</dbReference>
<keyword evidence="4" id="KW-1185">Reference proteome</keyword>
<feature type="domain" description="Restriction endonuclease type II EcoRII C-terminal" evidence="1">
    <location>
        <begin position="216"/>
        <end position="381"/>
    </location>
</feature>
<dbReference type="SUPFAM" id="SSF52980">
    <property type="entry name" value="Restriction endonuclease-like"/>
    <property type="match status" value="1"/>
</dbReference>
<dbReference type="InterPro" id="IPR038365">
    <property type="entry name" value="EcoRII_C_sf"/>
</dbReference>